<dbReference type="PANTHER" id="PTHR10997:SF7">
    <property type="entry name" value="IMPORTIN-11"/>
    <property type="match status" value="1"/>
</dbReference>
<protein>
    <recommendedName>
        <fullName evidence="5">Importin N-terminal domain-containing protein</fullName>
    </recommendedName>
</protein>
<dbReference type="SMART" id="SM00913">
    <property type="entry name" value="IBN_N"/>
    <property type="match status" value="1"/>
</dbReference>
<evidence type="ECO:0000256" key="4">
    <source>
        <dbReference type="ARBA" id="ARBA00023242"/>
    </source>
</evidence>
<evidence type="ECO:0000256" key="1">
    <source>
        <dbReference type="ARBA" id="ARBA00004123"/>
    </source>
</evidence>
<feature type="domain" description="Importin N-terminal" evidence="5">
    <location>
        <begin position="37"/>
        <end position="109"/>
    </location>
</feature>
<dbReference type="InterPro" id="IPR011989">
    <property type="entry name" value="ARM-like"/>
</dbReference>
<dbReference type="Pfam" id="PF25758">
    <property type="entry name" value="TPR_IPO11"/>
    <property type="match status" value="1"/>
</dbReference>
<organism evidence="6 7">
    <name type="scientific">Neodothiora populina</name>
    <dbReference type="NCBI Taxonomy" id="2781224"/>
    <lineage>
        <taxon>Eukaryota</taxon>
        <taxon>Fungi</taxon>
        <taxon>Dikarya</taxon>
        <taxon>Ascomycota</taxon>
        <taxon>Pezizomycotina</taxon>
        <taxon>Dothideomycetes</taxon>
        <taxon>Dothideomycetidae</taxon>
        <taxon>Dothideales</taxon>
        <taxon>Dothioraceae</taxon>
        <taxon>Neodothiora</taxon>
    </lineage>
</organism>
<sequence length="1053" mass="118202">MSFAFELPGEANPLNEEMLLHALTAAASSNPQQIQTGTKQLQQWERAPGYYKHLQSAFVDRSLPIEMRYMAVIQLKNGIDKYWRKTATNAVNKEDKAVIRSRIIGSGLEEEDHRLALQNALVIAKVVRYEFPNDWPEAINHVIDALRAYSQPGPSSLGLPRALLILLQITKELATGRLLRTRQSLIAIAPEVVQVLGQIYVQRVHSWQTALTNSNGDRSTIETDMQVSLLAIKVLRRLMISGYEFPNRESEVHNFWQLTSSQVGAFIGMISSQGALPEDVLQLVEKHLLQLSKLHLEMAKSHPVAFVILPDSLDLVRSYWMLVKQFGETFGSKTAVTSATIGSNGDQRDERTFQEKLSLKALSLVRACIKMVFNPAQTFKYRHNQEKEEKAVATQALKDNLLSTSFVQEVMETVVTKFFVFRASDLREWEEEPEEWEHSMESEGEGFEFSIRPCAEKLFMDIALNYRDIVVEPLLVVFNQVGSSANEDVLLKDSVYTAIGLAAAVLHKYLDFNNFLASTLVSEVQKQQPGFNILRRRIAILLGQWISIQVSNENRPLVYQIFQHLLDPSDACNDQVVRVTAGRQFKNIVDDWEFGPEAFLPYAETIMTRLMQLIQNVELTETKMALLNTISVMVERLEHHIAPYAERIITLLPPLWEQSGDEHLMKQAILTILARLVNAMKADSVPFHSLVLPIIKGAIQPESDTRIYLLDDAMDLWASILVQTPAPASADLLSLAPYLLSVFQLDSENLRTGLEISQSYFLLAPEHMLSDQMRKPMIASLSTLLEGLRPDASGLVNNLVEIILRAAEGLGGEDALRTVTGDLVESGFLAKQLEGLRSSWTAHCTTGPLASEPKVDGVVETDYFSVLARIVLGSESVFLQAVQAAAPATDGVTPSLDTSMKWLLEEWFSHFDNIGDPSRRKLMTMALTKLLSTSQPFILSQLQLLMNMWTDLVAELRDDNAANSNNPNADSLVFENPDELKTLDPDVPEAPEEMRRRFMTFSDPVRSIRTPQWIRHYLQLAIEGCGGQDSFQNDWLVNVDKDVVNAFGALGIM</sequence>
<evidence type="ECO:0000256" key="3">
    <source>
        <dbReference type="ARBA" id="ARBA00022448"/>
    </source>
</evidence>
<gene>
    <name evidence="6" type="ORF">AAFC00_000334</name>
</gene>
<comment type="caution">
    <text evidence="6">The sequence shown here is derived from an EMBL/GenBank/DDBJ whole genome shotgun (WGS) entry which is preliminary data.</text>
</comment>
<evidence type="ECO:0000313" key="6">
    <source>
        <dbReference type="EMBL" id="KAL1303880.1"/>
    </source>
</evidence>
<name>A0ABR3PDT8_9PEZI</name>
<dbReference type="InterPro" id="IPR058669">
    <property type="entry name" value="TPR_IPO7/11-like"/>
</dbReference>
<dbReference type="Pfam" id="PF03810">
    <property type="entry name" value="IBN_N"/>
    <property type="match status" value="1"/>
</dbReference>
<dbReference type="Proteomes" id="UP001562354">
    <property type="component" value="Unassembled WGS sequence"/>
</dbReference>
<keyword evidence="3" id="KW-0813">Transport</keyword>
<proteinExistence type="inferred from homology"/>
<keyword evidence="4" id="KW-0539">Nucleus</keyword>
<evidence type="ECO:0000256" key="2">
    <source>
        <dbReference type="ARBA" id="ARBA00007991"/>
    </source>
</evidence>
<evidence type="ECO:0000259" key="5">
    <source>
        <dbReference type="PROSITE" id="PS50166"/>
    </source>
</evidence>
<dbReference type="PANTHER" id="PTHR10997">
    <property type="entry name" value="IMPORTIN-7, 8, 11"/>
    <property type="match status" value="1"/>
</dbReference>
<dbReference type="InterPro" id="IPR001494">
    <property type="entry name" value="Importin-beta_N"/>
</dbReference>
<comment type="similarity">
    <text evidence="2">Belongs to the importin beta family.</text>
</comment>
<evidence type="ECO:0000313" key="7">
    <source>
        <dbReference type="Proteomes" id="UP001562354"/>
    </source>
</evidence>
<reference evidence="6 7" key="1">
    <citation type="submission" date="2024-07" db="EMBL/GenBank/DDBJ databases">
        <title>Draft sequence of the Neodothiora populina.</title>
        <authorList>
            <person name="Drown D.D."/>
            <person name="Schuette U.S."/>
            <person name="Buechlein A.B."/>
            <person name="Rusch D.R."/>
            <person name="Winton L.W."/>
            <person name="Adams G.A."/>
        </authorList>
    </citation>
    <scope>NUCLEOTIDE SEQUENCE [LARGE SCALE GENOMIC DNA]</scope>
    <source>
        <strain evidence="6 7">CPC 39397</strain>
    </source>
</reference>
<dbReference type="RefSeq" id="XP_069200155.1">
    <property type="nucleotide sequence ID" value="XM_069342937.1"/>
</dbReference>
<dbReference type="GeneID" id="95974037"/>
<dbReference type="SUPFAM" id="SSF48371">
    <property type="entry name" value="ARM repeat"/>
    <property type="match status" value="1"/>
</dbReference>
<dbReference type="Gene3D" id="1.25.10.10">
    <property type="entry name" value="Leucine-rich Repeat Variant"/>
    <property type="match status" value="1"/>
</dbReference>
<dbReference type="EMBL" id="JBFMKM010000009">
    <property type="protein sequence ID" value="KAL1303880.1"/>
    <property type="molecule type" value="Genomic_DNA"/>
</dbReference>
<accession>A0ABR3PDT8</accession>
<dbReference type="InterPro" id="IPR016024">
    <property type="entry name" value="ARM-type_fold"/>
</dbReference>
<comment type="subcellular location">
    <subcellularLocation>
        <location evidence="1">Nucleus</location>
    </subcellularLocation>
</comment>
<dbReference type="PROSITE" id="PS50166">
    <property type="entry name" value="IMPORTIN_B_NT"/>
    <property type="match status" value="1"/>
</dbReference>
<keyword evidence="7" id="KW-1185">Reference proteome</keyword>